<dbReference type="InterPro" id="IPR000639">
    <property type="entry name" value="Epox_hydrolase-like"/>
</dbReference>
<dbReference type="InterPro" id="IPR050266">
    <property type="entry name" value="AB_hydrolase_sf"/>
</dbReference>
<dbReference type="SUPFAM" id="SSF53474">
    <property type="entry name" value="alpha/beta-Hydrolases"/>
    <property type="match status" value="1"/>
</dbReference>
<dbReference type="eggNOG" id="COG0596">
    <property type="taxonomic scope" value="Bacteria"/>
</dbReference>
<dbReference type="Proteomes" id="UP000008720">
    <property type="component" value="Chromosome"/>
</dbReference>
<dbReference type="GO" id="GO:0016020">
    <property type="term" value="C:membrane"/>
    <property type="evidence" value="ECO:0007669"/>
    <property type="project" value="TreeGrafter"/>
</dbReference>
<dbReference type="GO" id="GO:0016787">
    <property type="term" value="F:hydrolase activity"/>
    <property type="evidence" value="ECO:0007669"/>
    <property type="project" value="UniProtKB-KW"/>
</dbReference>
<dbReference type="PANTHER" id="PTHR43798:SF33">
    <property type="entry name" value="HYDROLASE, PUTATIVE (AFU_ORTHOLOGUE AFUA_2G14860)-RELATED"/>
    <property type="match status" value="1"/>
</dbReference>
<keyword evidence="3" id="KW-1185">Reference proteome</keyword>
<protein>
    <submittedName>
        <fullName evidence="2">Alpha/beta hydrolase fold protein</fullName>
    </submittedName>
</protein>
<dbReference type="EMBL" id="CP002349">
    <property type="protein sequence ID" value="ADR23600.1"/>
    <property type="molecule type" value="Genomic_DNA"/>
</dbReference>
<dbReference type="Pfam" id="PF00561">
    <property type="entry name" value="Abhydrolase_1"/>
    <property type="match status" value="1"/>
</dbReference>
<accession>E4TPR3</accession>
<sequence>MKVHYSYNKKNLTLSVILLIIIIMGLISSDAYSQAQFDALDYPFEMKEAKLSGNKTMAYADLGDGEPILFIHGLASYAPAWKYNINELSKSYRCIAVDLMGYGKSSKGKYNADLSFHAQFLFELMEQLDIASFHIAGHSMGGQIALKMAIKHPEKVKSLMLMAPAGIETFSEQEKEIFKNSTTAESIAQVSDEQYRINLSLNFYEMDERAEFMYSDRMKIKSDGQFMDYCHVVATGVMGMLNEPVFEQLGEIKQPTLICYGQEDRLIPNTYLHKNSNTELIGKTAEEEIPNSQLEMIPQAGHFVHFDQPNRVNEIMKNFLKNN</sequence>
<dbReference type="HOGENOM" id="CLU_020336_50_1_10"/>
<reference evidence="2 3" key="1">
    <citation type="journal article" date="2011" name="Stand. Genomic Sci.">
        <title>Complete genome sequence of Marivirga tractuosa type strain (H-43).</title>
        <authorList>
            <person name="Pagani I."/>
            <person name="Chertkov O."/>
            <person name="Lapidus A."/>
            <person name="Lucas S."/>
            <person name="Del Rio T.G."/>
            <person name="Tice H."/>
            <person name="Copeland A."/>
            <person name="Cheng J.F."/>
            <person name="Nolan M."/>
            <person name="Saunders E."/>
            <person name="Pitluck S."/>
            <person name="Held B."/>
            <person name="Goodwin L."/>
            <person name="Liolios K."/>
            <person name="Ovchinikova G."/>
            <person name="Ivanova N."/>
            <person name="Mavromatis K."/>
            <person name="Pati A."/>
            <person name="Chen A."/>
            <person name="Palaniappan K."/>
            <person name="Land M."/>
            <person name="Hauser L."/>
            <person name="Jeffries C.D."/>
            <person name="Detter J.C."/>
            <person name="Han C."/>
            <person name="Tapia R."/>
            <person name="Ngatchou-Djao O.D."/>
            <person name="Rohde M."/>
            <person name="Goker M."/>
            <person name="Spring S."/>
            <person name="Sikorski J."/>
            <person name="Woyke T."/>
            <person name="Bristow J."/>
            <person name="Eisen J.A."/>
            <person name="Markowitz V."/>
            <person name="Hugenholtz P."/>
            <person name="Klenk H.P."/>
            <person name="Kyrpides N.C."/>
        </authorList>
    </citation>
    <scope>NUCLEOTIDE SEQUENCE [LARGE SCALE GENOMIC DNA]</scope>
    <source>
        <strain evidence="3">ATCC 23168 / DSM 4126 / NBRC 15989 / NCIMB 1408 / VKM B-1430 / H-43</strain>
    </source>
</reference>
<dbReference type="Gene3D" id="3.40.50.1820">
    <property type="entry name" value="alpha/beta hydrolase"/>
    <property type="match status" value="1"/>
</dbReference>
<dbReference type="STRING" id="643867.Ftrac_3630"/>
<dbReference type="AlphaFoldDB" id="E4TPR3"/>
<dbReference type="PANTHER" id="PTHR43798">
    <property type="entry name" value="MONOACYLGLYCEROL LIPASE"/>
    <property type="match status" value="1"/>
</dbReference>
<feature type="domain" description="AB hydrolase-1" evidence="1">
    <location>
        <begin position="67"/>
        <end position="309"/>
    </location>
</feature>
<keyword evidence="2" id="KW-0378">Hydrolase</keyword>
<name>E4TPR3_MARTH</name>
<proteinExistence type="predicted"/>
<dbReference type="OrthoDB" id="9799612at2"/>
<dbReference type="PRINTS" id="PR00412">
    <property type="entry name" value="EPOXHYDRLASE"/>
</dbReference>
<evidence type="ECO:0000259" key="1">
    <source>
        <dbReference type="Pfam" id="PF00561"/>
    </source>
</evidence>
<dbReference type="PRINTS" id="PR00111">
    <property type="entry name" value="ABHYDROLASE"/>
</dbReference>
<dbReference type="KEGG" id="mtt:Ftrac_3630"/>
<evidence type="ECO:0000313" key="2">
    <source>
        <dbReference type="EMBL" id="ADR23600.1"/>
    </source>
</evidence>
<organism evidence="2 3">
    <name type="scientific">Marivirga tractuosa (strain ATCC 23168 / DSM 4126 / NBRC 15989 / NCIMB 1408 / VKM B-1430 / H-43)</name>
    <name type="common">Microscilla tractuosa</name>
    <name type="synonym">Flexibacter tractuosus</name>
    <dbReference type="NCBI Taxonomy" id="643867"/>
    <lineage>
        <taxon>Bacteria</taxon>
        <taxon>Pseudomonadati</taxon>
        <taxon>Bacteroidota</taxon>
        <taxon>Cytophagia</taxon>
        <taxon>Cytophagales</taxon>
        <taxon>Marivirgaceae</taxon>
        <taxon>Marivirga</taxon>
    </lineage>
</organism>
<dbReference type="InterPro" id="IPR029058">
    <property type="entry name" value="AB_hydrolase_fold"/>
</dbReference>
<dbReference type="InterPro" id="IPR000073">
    <property type="entry name" value="AB_hydrolase_1"/>
</dbReference>
<evidence type="ECO:0000313" key="3">
    <source>
        <dbReference type="Proteomes" id="UP000008720"/>
    </source>
</evidence>
<gene>
    <name evidence="2" type="ordered locus">Ftrac_3630</name>
</gene>